<evidence type="ECO:0000256" key="5">
    <source>
        <dbReference type="ARBA" id="ARBA00022777"/>
    </source>
</evidence>
<dbReference type="SMART" id="SM00388">
    <property type="entry name" value="HisKA"/>
    <property type="match status" value="1"/>
</dbReference>
<dbReference type="InterPro" id="IPR003594">
    <property type="entry name" value="HATPase_dom"/>
</dbReference>
<feature type="domain" description="Histidine kinase" evidence="7">
    <location>
        <begin position="34"/>
        <end position="252"/>
    </location>
</feature>
<dbReference type="PRINTS" id="PR00344">
    <property type="entry name" value="BCTRLSENSOR"/>
</dbReference>
<dbReference type="SUPFAM" id="SSF47384">
    <property type="entry name" value="Homodimeric domain of signal transducing histidine kinase"/>
    <property type="match status" value="1"/>
</dbReference>
<dbReference type="InterPro" id="IPR036097">
    <property type="entry name" value="HisK_dim/P_sf"/>
</dbReference>
<comment type="catalytic activity">
    <reaction evidence="1">
        <text>ATP + protein L-histidine = ADP + protein N-phospho-L-histidine.</text>
        <dbReference type="EC" id="2.7.13.3"/>
    </reaction>
</comment>
<evidence type="ECO:0000256" key="4">
    <source>
        <dbReference type="ARBA" id="ARBA00022679"/>
    </source>
</evidence>
<dbReference type="STRING" id="1801752.A3J61_02285"/>
<dbReference type="CDD" id="cd00082">
    <property type="entry name" value="HisKA"/>
    <property type="match status" value="1"/>
</dbReference>
<dbReference type="Gene3D" id="1.10.287.130">
    <property type="match status" value="1"/>
</dbReference>
<dbReference type="GO" id="GO:0005886">
    <property type="term" value="C:plasma membrane"/>
    <property type="evidence" value="ECO:0007669"/>
    <property type="project" value="TreeGrafter"/>
</dbReference>
<dbReference type="EMBL" id="MFUC01000022">
    <property type="protein sequence ID" value="OGI71807.1"/>
    <property type="molecule type" value="Genomic_DNA"/>
</dbReference>
<dbReference type="SUPFAM" id="SSF55874">
    <property type="entry name" value="ATPase domain of HSP90 chaperone/DNA topoisomerase II/histidine kinase"/>
    <property type="match status" value="1"/>
</dbReference>
<dbReference type="AlphaFoldDB" id="A0A1F6VQ27"/>
<dbReference type="SMART" id="SM00387">
    <property type="entry name" value="HATPase_c"/>
    <property type="match status" value="1"/>
</dbReference>
<dbReference type="CDD" id="cd00075">
    <property type="entry name" value="HATPase"/>
    <property type="match status" value="1"/>
</dbReference>
<dbReference type="GO" id="GO:0000155">
    <property type="term" value="F:phosphorelay sensor kinase activity"/>
    <property type="evidence" value="ECO:0007669"/>
    <property type="project" value="InterPro"/>
</dbReference>
<evidence type="ECO:0000256" key="1">
    <source>
        <dbReference type="ARBA" id="ARBA00000085"/>
    </source>
</evidence>
<dbReference type="PANTHER" id="PTHR45453">
    <property type="entry name" value="PHOSPHATE REGULON SENSOR PROTEIN PHOR"/>
    <property type="match status" value="1"/>
</dbReference>
<dbReference type="Proteomes" id="UP000179686">
    <property type="component" value="Unassembled WGS sequence"/>
</dbReference>
<evidence type="ECO:0000256" key="2">
    <source>
        <dbReference type="ARBA" id="ARBA00012438"/>
    </source>
</evidence>
<dbReference type="InterPro" id="IPR005467">
    <property type="entry name" value="His_kinase_dom"/>
</dbReference>
<dbReference type="Pfam" id="PF02518">
    <property type="entry name" value="HATPase_c"/>
    <property type="match status" value="1"/>
</dbReference>
<dbReference type="GO" id="GO:0004721">
    <property type="term" value="F:phosphoprotein phosphatase activity"/>
    <property type="evidence" value="ECO:0007669"/>
    <property type="project" value="TreeGrafter"/>
</dbReference>
<accession>A0A1F6VQ27</accession>
<dbReference type="GO" id="GO:0016036">
    <property type="term" value="P:cellular response to phosphate starvation"/>
    <property type="evidence" value="ECO:0007669"/>
    <property type="project" value="TreeGrafter"/>
</dbReference>
<keyword evidence="5" id="KW-0418">Kinase</keyword>
<evidence type="ECO:0000256" key="6">
    <source>
        <dbReference type="ARBA" id="ARBA00023012"/>
    </source>
</evidence>
<evidence type="ECO:0000259" key="7">
    <source>
        <dbReference type="PROSITE" id="PS50109"/>
    </source>
</evidence>
<keyword evidence="4" id="KW-0808">Transferase</keyword>
<evidence type="ECO:0000313" key="9">
    <source>
        <dbReference type="Proteomes" id="UP000179686"/>
    </source>
</evidence>
<name>A0A1F6VQ27_9BACT</name>
<evidence type="ECO:0000256" key="3">
    <source>
        <dbReference type="ARBA" id="ARBA00022553"/>
    </source>
</evidence>
<dbReference type="PROSITE" id="PS50109">
    <property type="entry name" value="HIS_KIN"/>
    <property type="match status" value="1"/>
</dbReference>
<protein>
    <recommendedName>
        <fullName evidence="2">histidine kinase</fullName>
        <ecNumber evidence="2">2.7.13.3</ecNumber>
    </recommendedName>
</protein>
<reference evidence="8 9" key="1">
    <citation type="journal article" date="2016" name="Nat. Commun.">
        <title>Thousands of microbial genomes shed light on interconnected biogeochemical processes in an aquifer system.</title>
        <authorList>
            <person name="Anantharaman K."/>
            <person name="Brown C.T."/>
            <person name="Hug L.A."/>
            <person name="Sharon I."/>
            <person name="Castelle C.J."/>
            <person name="Probst A.J."/>
            <person name="Thomas B.C."/>
            <person name="Singh A."/>
            <person name="Wilkins M.J."/>
            <person name="Karaoz U."/>
            <person name="Brodie E.L."/>
            <person name="Williams K.H."/>
            <person name="Hubbard S.S."/>
            <person name="Banfield J.F."/>
        </authorList>
    </citation>
    <scope>NUCLEOTIDE SEQUENCE [LARGE SCALE GENOMIC DNA]</scope>
</reference>
<comment type="caution">
    <text evidence="8">The sequence shown here is derived from an EMBL/GenBank/DDBJ whole genome shotgun (WGS) entry which is preliminary data.</text>
</comment>
<dbReference type="InterPro" id="IPR003661">
    <property type="entry name" value="HisK_dim/P_dom"/>
</dbReference>
<organism evidence="8 9">
    <name type="scientific">Candidatus Nomurabacteria bacterium RIFCSPHIGHO2_02_FULL_38_15</name>
    <dbReference type="NCBI Taxonomy" id="1801752"/>
    <lineage>
        <taxon>Bacteria</taxon>
        <taxon>Candidatus Nomuraibacteriota</taxon>
    </lineage>
</organism>
<dbReference type="InterPro" id="IPR004358">
    <property type="entry name" value="Sig_transdc_His_kin-like_C"/>
</dbReference>
<keyword evidence="3" id="KW-0597">Phosphoprotein</keyword>
<dbReference type="FunFam" id="3.30.565.10:FF:000006">
    <property type="entry name" value="Sensor histidine kinase WalK"/>
    <property type="match status" value="1"/>
</dbReference>
<evidence type="ECO:0000313" key="8">
    <source>
        <dbReference type="EMBL" id="OGI71807.1"/>
    </source>
</evidence>
<gene>
    <name evidence="8" type="ORF">A3J61_02285</name>
</gene>
<dbReference type="EC" id="2.7.13.3" evidence="2"/>
<dbReference type="InterPro" id="IPR050351">
    <property type="entry name" value="BphY/WalK/GraS-like"/>
</dbReference>
<proteinExistence type="predicted"/>
<dbReference type="Gene3D" id="3.30.565.10">
    <property type="entry name" value="Histidine kinase-like ATPase, C-terminal domain"/>
    <property type="match status" value="1"/>
</dbReference>
<keyword evidence="6" id="KW-0902">Two-component regulatory system</keyword>
<dbReference type="Pfam" id="PF00512">
    <property type="entry name" value="HisKA"/>
    <property type="match status" value="1"/>
</dbReference>
<dbReference type="InterPro" id="IPR036890">
    <property type="entry name" value="HATPase_C_sf"/>
</dbReference>
<dbReference type="PANTHER" id="PTHR45453:SF1">
    <property type="entry name" value="PHOSPHATE REGULON SENSOR PROTEIN PHOR"/>
    <property type="match status" value="1"/>
</dbReference>
<sequence length="252" mass="28259">MDTDQAPSKNSKNSGKSFEQICEENDFRGELLSTTAHSLRTSLSAIKWTLQMFLDKDFGEINPEQENMLKKTFENNDRMISIVNDMIKVNKSMDHTQNTENESVDVVELLESLAFDFNAESFKNGVSIVFNKPQTDCFIKSNTEKLRLIFSNLIENAIKYSSAGNKIYINISDAGESFMFSIKDTGIGVPEKEKPHLFEKFYRATNAVAKEPTGSGIGLYTVKKIVEALGGTVDFESDQTGTTFNITLKKQP</sequence>